<dbReference type="GO" id="GO:0016810">
    <property type="term" value="F:hydrolase activity, acting on carbon-nitrogen (but not peptide) bonds"/>
    <property type="evidence" value="ECO:0007669"/>
    <property type="project" value="InterPro"/>
</dbReference>
<name>A0A378W5W7_9MYCO</name>
<dbReference type="Gene3D" id="3.20.20.140">
    <property type="entry name" value="Metal-dependent hydrolases"/>
    <property type="match status" value="1"/>
</dbReference>
<dbReference type="Proteomes" id="UP000254945">
    <property type="component" value="Unassembled WGS sequence"/>
</dbReference>
<dbReference type="EMBL" id="UGQQ01000002">
    <property type="protein sequence ID" value="SUA28513.1"/>
    <property type="molecule type" value="Genomic_DNA"/>
</dbReference>
<proteinExistence type="predicted"/>
<dbReference type="RefSeq" id="WP_036390378.1">
    <property type="nucleotide sequence ID" value="NZ_CP081000.1"/>
</dbReference>
<dbReference type="SUPFAM" id="SSF51556">
    <property type="entry name" value="Metallo-dependent hydrolases"/>
    <property type="match status" value="1"/>
</dbReference>
<reference evidence="2 3" key="1">
    <citation type="submission" date="2018-06" db="EMBL/GenBank/DDBJ databases">
        <authorList>
            <consortium name="Pathogen Informatics"/>
            <person name="Doyle S."/>
        </authorList>
    </citation>
    <scope>NUCLEOTIDE SEQUENCE [LARGE SCALE GENOMIC DNA]</scope>
    <source>
        <strain evidence="2 3">NCTC4524</strain>
    </source>
</reference>
<accession>A0A378W5W7</accession>
<gene>
    <name evidence="2" type="primary">triA</name>
    <name evidence="2" type="ORF">NCTC4524_04493</name>
</gene>
<organism evidence="2 3">
    <name type="scientific">Mycolicibacterium senegalense</name>
    <dbReference type="NCBI Taxonomy" id="1796"/>
    <lineage>
        <taxon>Bacteria</taxon>
        <taxon>Bacillati</taxon>
        <taxon>Actinomycetota</taxon>
        <taxon>Actinomycetes</taxon>
        <taxon>Mycobacteriales</taxon>
        <taxon>Mycobacteriaceae</taxon>
        <taxon>Mycolicibacterium</taxon>
    </lineage>
</organism>
<dbReference type="PANTHER" id="PTHR43794:SF5">
    <property type="entry name" value="CHLOROHYDROLASE FAMILY PROTEIN"/>
    <property type="match status" value="1"/>
</dbReference>
<feature type="domain" description="Amidohydrolase-related" evidence="1">
    <location>
        <begin position="55"/>
        <end position="411"/>
    </location>
</feature>
<dbReference type="Pfam" id="PF01979">
    <property type="entry name" value="Amidohydro_1"/>
    <property type="match status" value="1"/>
</dbReference>
<dbReference type="NCBIfam" id="NF006056">
    <property type="entry name" value="PRK08204.1"/>
    <property type="match status" value="1"/>
</dbReference>
<dbReference type="InterPro" id="IPR050287">
    <property type="entry name" value="MTA/SAH_deaminase"/>
</dbReference>
<keyword evidence="2" id="KW-0378">Hydrolase</keyword>
<dbReference type="SUPFAM" id="SSF51338">
    <property type="entry name" value="Composite domain of metallo-dependent hydrolases"/>
    <property type="match status" value="1"/>
</dbReference>
<evidence type="ECO:0000259" key="1">
    <source>
        <dbReference type="Pfam" id="PF01979"/>
    </source>
</evidence>
<dbReference type="Gene3D" id="2.30.40.10">
    <property type="entry name" value="Urease, subunit C, domain 1"/>
    <property type="match status" value="1"/>
</dbReference>
<dbReference type="PANTHER" id="PTHR43794">
    <property type="entry name" value="AMINOHYDROLASE SSNA-RELATED"/>
    <property type="match status" value="1"/>
</dbReference>
<evidence type="ECO:0000313" key="2">
    <source>
        <dbReference type="EMBL" id="SUA28513.1"/>
    </source>
</evidence>
<protein>
    <submittedName>
        <fullName evidence="2">Cytosine deaminase-like metal-dependent hydrolase</fullName>
        <ecNumber evidence="2">3.5.4.-</ecNumber>
    </submittedName>
</protein>
<dbReference type="InterPro" id="IPR011059">
    <property type="entry name" value="Metal-dep_hydrolase_composite"/>
</dbReference>
<dbReference type="AlphaFoldDB" id="A0A378W5W7"/>
<dbReference type="InterPro" id="IPR032466">
    <property type="entry name" value="Metal_Hydrolase"/>
</dbReference>
<dbReference type="EC" id="3.5.4.-" evidence="2"/>
<dbReference type="InterPro" id="IPR006680">
    <property type="entry name" value="Amidohydro-rel"/>
</dbReference>
<sequence length="446" mass="47513">MASRLLIRNGFVVSLDHQVGSQPESDVLVEDGLIVAIGPGLEVSDAQVIDATGTIVVPGFVDTHRHTWQTSLRGMMPSCSLESYMGTVMFGIGSIVRPEDVYAGNQWGALEALNAGVTTIVDWAHCNNTPEHADAAVDALRTTGIRVMYAYGPPSGPALIEQAGVPHTPDARRLRSRYFSSNDDLMTFALALRGPGLCPPEIVKHDWNYARELDARITMHVGMRIPGLEMSGVIQELDDAGLLGSDTTYVHLNTNSDAELALIADSGGSASIAPYVEMVMGHGHPPIGRLLDHGITPSLSVDVTTTVPGDMFTQMRVALAQNRELAFKDDPREPFSPTLTHEDVLRFATVAGAAACGLDDKIGTLTPGKQADLVLVRADDVNTFPVCDPIGTVVTSADTSNVDTVIVRGEVRKRNGRLVGVDLSGVRPKVQSSRDYIVAACAAAAL</sequence>
<evidence type="ECO:0000313" key="3">
    <source>
        <dbReference type="Proteomes" id="UP000254945"/>
    </source>
</evidence>